<feature type="chain" id="PRO_5028993153" description="Porin" evidence="1">
    <location>
        <begin position="28"/>
        <end position="391"/>
    </location>
</feature>
<sequence>MKIKAKIGSVSQMAAAVLIGGTGAAAAQDLTVLEARIAALENRQAESGQLTLAPGVKLTFYGYTKLDLITDNNYDLGATTGAMAGVTAGSPLEGSGSNAHAYESRLGLRASIDTDIGEVKLTLEGDFFGSGGNFRLRHAYGEVGPLLAGQTWTNWVPAEGGPAAVQDFNGLAGGSYYRTPQVRYTFRPNDQWRFAVALEEDYAPGTASRVAVSGFAGYANGPLKIGMGAISRGLETSSFGDVTGFGYAIGADYEAWQGGKLHAQYIGGKGISTLLNNAGFSGLEVGTAGKYAFDVDAAGDPVKAKGVKLGVTQKLGEKSDLSLAHGFQRFDDFAGALGSHTKEINSTHVTYRYFATKSVMLAAEAAYVEREQFDGASFDNTRLQGVVKFTF</sequence>
<keyword evidence="1" id="KW-0732">Signal</keyword>
<gene>
    <name evidence="2" type="ORF">HYQ43_21190</name>
</gene>
<dbReference type="AlphaFoldDB" id="A0A7H9BZA1"/>
<dbReference type="Proteomes" id="UP000509322">
    <property type="component" value="Plasmid unnamed1"/>
</dbReference>
<dbReference type="InterPro" id="IPR023614">
    <property type="entry name" value="Porin_dom_sf"/>
</dbReference>
<dbReference type="RefSeq" id="WP_024844857.1">
    <property type="nucleotide sequence ID" value="NZ_CP038205.1"/>
</dbReference>
<dbReference type="InterPro" id="IPR045748">
    <property type="entry name" value="DcaP"/>
</dbReference>
<reference evidence="2 3" key="1">
    <citation type="submission" date="2020-07" db="EMBL/GenBank/DDBJ databases">
        <title>The complete genome of Paracoccus pantotrophus ACCC 10489.</title>
        <authorList>
            <person name="Si Y."/>
        </authorList>
    </citation>
    <scope>NUCLEOTIDE SEQUENCE [LARGE SCALE GENOMIC DNA]</scope>
    <source>
        <strain evidence="2 3">ACCC10489</strain>
        <plasmid evidence="2 3">unnamed1</plasmid>
    </source>
</reference>
<evidence type="ECO:0000256" key="1">
    <source>
        <dbReference type="SAM" id="SignalP"/>
    </source>
</evidence>
<evidence type="ECO:0000313" key="3">
    <source>
        <dbReference type="Proteomes" id="UP000509322"/>
    </source>
</evidence>
<dbReference type="EMBL" id="CP058691">
    <property type="protein sequence ID" value="QLH16734.1"/>
    <property type="molecule type" value="Genomic_DNA"/>
</dbReference>
<dbReference type="Pfam" id="PF19577">
    <property type="entry name" value="DcaP"/>
    <property type="match status" value="1"/>
</dbReference>
<feature type="signal peptide" evidence="1">
    <location>
        <begin position="1"/>
        <end position="27"/>
    </location>
</feature>
<name>A0A7H9BZA1_PARPN</name>
<evidence type="ECO:0008006" key="4">
    <source>
        <dbReference type="Google" id="ProtNLM"/>
    </source>
</evidence>
<dbReference type="Gene3D" id="2.40.160.10">
    <property type="entry name" value="Porin"/>
    <property type="match status" value="1"/>
</dbReference>
<geneLocation type="plasmid" evidence="2 3">
    <name>unnamed1</name>
</geneLocation>
<proteinExistence type="predicted"/>
<protein>
    <recommendedName>
        <fullName evidence="4">Porin</fullName>
    </recommendedName>
</protein>
<accession>A0A7H9BZA1</accession>
<dbReference type="SUPFAM" id="SSF56935">
    <property type="entry name" value="Porins"/>
    <property type="match status" value="1"/>
</dbReference>
<evidence type="ECO:0000313" key="2">
    <source>
        <dbReference type="EMBL" id="QLH16734.1"/>
    </source>
</evidence>
<organism evidence="2 3">
    <name type="scientific">Paracoccus pantotrophus</name>
    <name type="common">Thiosphaera pantotropha</name>
    <dbReference type="NCBI Taxonomy" id="82367"/>
    <lineage>
        <taxon>Bacteria</taxon>
        <taxon>Pseudomonadati</taxon>
        <taxon>Pseudomonadota</taxon>
        <taxon>Alphaproteobacteria</taxon>
        <taxon>Rhodobacterales</taxon>
        <taxon>Paracoccaceae</taxon>
        <taxon>Paracoccus</taxon>
    </lineage>
</organism>
<keyword evidence="2" id="KW-0614">Plasmid</keyword>